<accession>A0A323UT61</accession>
<dbReference type="InterPro" id="IPR021344">
    <property type="entry name" value="DUF2970"/>
</dbReference>
<evidence type="ECO:0000313" key="2">
    <source>
        <dbReference type="EMBL" id="PZA15665.1"/>
    </source>
</evidence>
<dbReference type="Proteomes" id="UP000248259">
    <property type="component" value="Unassembled WGS sequence"/>
</dbReference>
<proteinExistence type="predicted"/>
<dbReference type="Pfam" id="PF11174">
    <property type="entry name" value="DUF2970"/>
    <property type="match status" value="1"/>
</dbReference>
<keyword evidence="1" id="KW-1133">Transmembrane helix</keyword>
<sequence>MSTDPRRAGFLATLRAVLWSFIGVRKRRDYHDDAASLDPRAIVVAGVLAGVVFVLVLVGVVNWVLP</sequence>
<dbReference type="AlphaFoldDB" id="A0A323UT61"/>
<reference evidence="2 3" key="1">
    <citation type="submission" date="2018-06" db="EMBL/GenBank/DDBJ databases">
        <title>Azoarcus communis strain SWub3 genome.</title>
        <authorList>
            <person name="Zorraquino Salvo V."/>
            <person name="Toubiana D."/>
            <person name="Blumwald E."/>
        </authorList>
    </citation>
    <scope>NUCLEOTIDE SEQUENCE [LARGE SCALE GENOMIC DNA]</scope>
    <source>
        <strain evidence="2 3">SWub3</strain>
    </source>
</reference>
<keyword evidence="3" id="KW-1185">Reference proteome</keyword>
<organism evidence="2 3">
    <name type="scientific">Parazoarcus communis SWub3 = DSM 12120</name>
    <dbReference type="NCBI Taxonomy" id="1121029"/>
    <lineage>
        <taxon>Bacteria</taxon>
        <taxon>Pseudomonadati</taxon>
        <taxon>Pseudomonadota</taxon>
        <taxon>Betaproteobacteria</taxon>
        <taxon>Rhodocyclales</taxon>
        <taxon>Zoogloeaceae</taxon>
        <taxon>Parazoarcus</taxon>
    </lineage>
</organism>
<dbReference type="RefSeq" id="WP_110526635.1">
    <property type="nucleotide sequence ID" value="NZ_QKOE01000012.1"/>
</dbReference>
<feature type="transmembrane region" description="Helical" evidence="1">
    <location>
        <begin position="42"/>
        <end position="65"/>
    </location>
</feature>
<evidence type="ECO:0000313" key="3">
    <source>
        <dbReference type="Proteomes" id="UP000248259"/>
    </source>
</evidence>
<gene>
    <name evidence="2" type="ORF">DNK49_15785</name>
</gene>
<name>A0A323UT61_9RHOO</name>
<protein>
    <submittedName>
        <fullName evidence="2">DUF2970 domain-containing protein</fullName>
    </submittedName>
</protein>
<keyword evidence="1" id="KW-0812">Transmembrane</keyword>
<evidence type="ECO:0000256" key="1">
    <source>
        <dbReference type="SAM" id="Phobius"/>
    </source>
</evidence>
<comment type="caution">
    <text evidence="2">The sequence shown here is derived from an EMBL/GenBank/DDBJ whole genome shotgun (WGS) entry which is preliminary data.</text>
</comment>
<dbReference type="OrthoDB" id="8657357at2"/>
<dbReference type="EMBL" id="QKOE01000012">
    <property type="protein sequence ID" value="PZA15665.1"/>
    <property type="molecule type" value="Genomic_DNA"/>
</dbReference>
<keyword evidence="1" id="KW-0472">Membrane</keyword>